<evidence type="ECO:0000256" key="2">
    <source>
        <dbReference type="ARBA" id="ARBA00023125"/>
    </source>
</evidence>
<accession>A0A9D1E4B8</accession>
<sequence length="261" mass="29968">MKVIVVDDEMSALHAFLNEIIEEYDVDYKFYKDDAASVCKYVAENRVDAAFLDINMPRINGVELAEKLSDIAPSLKIVFTTGLSVTEEELPPVVRKHTVGFLYKPYNVAKLGILLSKIQNKKRVLKVEMFDSFDCFVDSNKIKFSSSKSKELFALLLAYNGKTLTMGDAIAHLWPDSTTDKGKILYRDAVWRLRKTLESVEIPCVEWQRAKLDIDKSLVSCDYWDYLLTGEGNYFGEFCKQYDWSVEFLAHLDSIRKKHTV</sequence>
<comment type="caution">
    <text evidence="5">The sequence shown here is derived from an EMBL/GenBank/DDBJ whole genome shotgun (WGS) entry which is preliminary data.</text>
</comment>
<dbReference type="InterPro" id="IPR001789">
    <property type="entry name" value="Sig_transdc_resp-reg_receiver"/>
</dbReference>
<reference evidence="5" key="1">
    <citation type="submission" date="2020-10" db="EMBL/GenBank/DDBJ databases">
        <authorList>
            <person name="Gilroy R."/>
        </authorList>
    </citation>
    <scope>NUCLEOTIDE SEQUENCE</scope>
    <source>
        <strain evidence="5">CHK121-14286</strain>
    </source>
</reference>
<proteinExistence type="predicted"/>
<evidence type="ECO:0000256" key="1">
    <source>
        <dbReference type="ARBA" id="ARBA00022553"/>
    </source>
</evidence>
<dbReference type="GO" id="GO:0003677">
    <property type="term" value="F:DNA binding"/>
    <property type="evidence" value="ECO:0007669"/>
    <property type="project" value="UniProtKB-KW"/>
</dbReference>
<dbReference type="InterPro" id="IPR016032">
    <property type="entry name" value="Sig_transdc_resp-reg_C-effctor"/>
</dbReference>
<dbReference type="PANTHER" id="PTHR44591:SF3">
    <property type="entry name" value="RESPONSE REGULATORY DOMAIN-CONTAINING PROTEIN"/>
    <property type="match status" value="1"/>
</dbReference>
<gene>
    <name evidence="5" type="ORF">IAC95_03890</name>
</gene>
<feature type="modified residue" description="4-aspartylphosphate" evidence="3">
    <location>
        <position position="53"/>
    </location>
</feature>
<keyword evidence="1 3" id="KW-0597">Phosphoprotein</keyword>
<dbReference type="GO" id="GO:0006355">
    <property type="term" value="P:regulation of DNA-templated transcription"/>
    <property type="evidence" value="ECO:0007669"/>
    <property type="project" value="InterPro"/>
</dbReference>
<dbReference type="EMBL" id="DVHL01000032">
    <property type="protein sequence ID" value="HIR66001.1"/>
    <property type="molecule type" value="Genomic_DNA"/>
</dbReference>
<dbReference type="SMART" id="SM00448">
    <property type="entry name" value="REC"/>
    <property type="match status" value="1"/>
</dbReference>
<dbReference type="GO" id="GO:0000160">
    <property type="term" value="P:phosphorelay signal transduction system"/>
    <property type="evidence" value="ECO:0007669"/>
    <property type="project" value="InterPro"/>
</dbReference>
<dbReference type="Proteomes" id="UP000824200">
    <property type="component" value="Unassembled WGS sequence"/>
</dbReference>
<keyword evidence="2" id="KW-0238">DNA-binding</keyword>
<dbReference type="InterPro" id="IPR011006">
    <property type="entry name" value="CheY-like_superfamily"/>
</dbReference>
<dbReference type="SUPFAM" id="SSF52172">
    <property type="entry name" value="CheY-like"/>
    <property type="match status" value="1"/>
</dbReference>
<feature type="domain" description="Response regulatory" evidence="4">
    <location>
        <begin position="2"/>
        <end position="119"/>
    </location>
</feature>
<dbReference type="PANTHER" id="PTHR44591">
    <property type="entry name" value="STRESS RESPONSE REGULATOR PROTEIN 1"/>
    <property type="match status" value="1"/>
</dbReference>
<dbReference type="Gene3D" id="1.10.10.10">
    <property type="entry name" value="Winged helix-like DNA-binding domain superfamily/Winged helix DNA-binding domain"/>
    <property type="match status" value="1"/>
</dbReference>
<dbReference type="InterPro" id="IPR036388">
    <property type="entry name" value="WH-like_DNA-bd_sf"/>
</dbReference>
<name>A0A9D1E4B8_9BACT</name>
<dbReference type="InterPro" id="IPR050595">
    <property type="entry name" value="Bact_response_regulator"/>
</dbReference>
<protein>
    <submittedName>
        <fullName evidence="5">Response regulator</fullName>
    </submittedName>
</protein>
<dbReference type="Pfam" id="PF00072">
    <property type="entry name" value="Response_reg"/>
    <property type="match status" value="1"/>
</dbReference>
<evidence type="ECO:0000259" key="4">
    <source>
        <dbReference type="PROSITE" id="PS50110"/>
    </source>
</evidence>
<dbReference type="Gene3D" id="3.40.50.2300">
    <property type="match status" value="1"/>
</dbReference>
<evidence type="ECO:0000313" key="6">
    <source>
        <dbReference type="Proteomes" id="UP000824200"/>
    </source>
</evidence>
<dbReference type="AlphaFoldDB" id="A0A9D1E4B8"/>
<reference evidence="5" key="2">
    <citation type="journal article" date="2021" name="PeerJ">
        <title>Extensive microbial diversity within the chicken gut microbiome revealed by metagenomics and culture.</title>
        <authorList>
            <person name="Gilroy R."/>
            <person name="Ravi A."/>
            <person name="Getino M."/>
            <person name="Pursley I."/>
            <person name="Horton D.L."/>
            <person name="Alikhan N.F."/>
            <person name="Baker D."/>
            <person name="Gharbi K."/>
            <person name="Hall N."/>
            <person name="Watson M."/>
            <person name="Adriaenssens E.M."/>
            <person name="Foster-Nyarko E."/>
            <person name="Jarju S."/>
            <person name="Secka A."/>
            <person name="Antonio M."/>
            <person name="Oren A."/>
            <person name="Chaudhuri R.R."/>
            <person name="La Ragione R."/>
            <person name="Hildebrand F."/>
            <person name="Pallen M.J."/>
        </authorList>
    </citation>
    <scope>NUCLEOTIDE SEQUENCE</scope>
    <source>
        <strain evidence="5">CHK121-14286</strain>
    </source>
</reference>
<dbReference type="PROSITE" id="PS50110">
    <property type="entry name" value="RESPONSE_REGULATORY"/>
    <property type="match status" value="1"/>
</dbReference>
<evidence type="ECO:0000313" key="5">
    <source>
        <dbReference type="EMBL" id="HIR66001.1"/>
    </source>
</evidence>
<organism evidence="5 6">
    <name type="scientific">Candidatus Fimimonas gallinarum</name>
    <dbReference type="NCBI Taxonomy" id="2840821"/>
    <lineage>
        <taxon>Bacteria</taxon>
        <taxon>Pseudomonadati</taxon>
        <taxon>Myxococcota</taxon>
        <taxon>Myxococcia</taxon>
        <taxon>Myxococcales</taxon>
        <taxon>Cystobacterineae</taxon>
        <taxon>Myxococcaceae</taxon>
        <taxon>Myxococcaceae incertae sedis</taxon>
        <taxon>Candidatus Fimimonas</taxon>
    </lineage>
</organism>
<evidence type="ECO:0000256" key="3">
    <source>
        <dbReference type="PROSITE-ProRule" id="PRU00169"/>
    </source>
</evidence>
<dbReference type="SUPFAM" id="SSF46894">
    <property type="entry name" value="C-terminal effector domain of the bipartite response regulators"/>
    <property type="match status" value="1"/>
</dbReference>